<dbReference type="EMBL" id="MU827306">
    <property type="protein sequence ID" value="KAJ7363255.1"/>
    <property type="molecule type" value="Genomic_DNA"/>
</dbReference>
<feature type="region of interest" description="Disordered" evidence="1">
    <location>
        <begin position="125"/>
        <end position="152"/>
    </location>
</feature>
<evidence type="ECO:0000256" key="1">
    <source>
        <dbReference type="SAM" id="MobiDB-lite"/>
    </source>
</evidence>
<dbReference type="OrthoDB" id="5989176at2759"/>
<evidence type="ECO:0000313" key="3">
    <source>
        <dbReference type="EMBL" id="KAJ7363255.1"/>
    </source>
</evidence>
<accession>A0A9W9YQM3</accession>
<sequence>MNRPLTKRDSKVLNLLRQYREEGFITVLPKGYVTESIPSAQRYLQTSLKLQIELISVYRHVILLSDMDKNRMEVPWFLERGIGVMNIQEFLSTFAGEREARSLLVKRPTPEAAARETCTVTYCSTPEDETSFQTPGGTPVSDSSTESPYTDMQQAHELPQSAGAPQKRAVRSLSWDASAMTHTRLQILSCVRSVRDNIRSQISNSSPSSPVGRSM</sequence>
<keyword evidence="4" id="KW-1185">Reference proteome</keyword>
<evidence type="ECO:0000313" key="4">
    <source>
        <dbReference type="Proteomes" id="UP001163046"/>
    </source>
</evidence>
<dbReference type="Proteomes" id="UP001163046">
    <property type="component" value="Unassembled WGS sequence"/>
</dbReference>
<dbReference type="InterPro" id="IPR056242">
    <property type="entry name" value="PIN_TASOR"/>
</dbReference>
<gene>
    <name evidence="3" type="ORF">OS493_011537</name>
</gene>
<reference evidence="3" key="1">
    <citation type="submission" date="2023-01" db="EMBL/GenBank/DDBJ databases">
        <title>Genome assembly of the deep-sea coral Lophelia pertusa.</title>
        <authorList>
            <person name="Herrera S."/>
            <person name="Cordes E."/>
        </authorList>
    </citation>
    <scope>NUCLEOTIDE SEQUENCE</scope>
    <source>
        <strain evidence="3">USNM1676648</strain>
        <tissue evidence="3">Polyp</tissue>
    </source>
</reference>
<comment type="caution">
    <text evidence="3">The sequence shown here is derived from an EMBL/GenBank/DDBJ whole genome shotgun (WGS) entry which is preliminary data.</text>
</comment>
<dbReference type="AlphaFoldDB" id="A0A9W9YQM3"/>
<dbReference type="Pfam" id="PF24630">
    <property type="entry name" value="PIN_TASOR"/>
    <property type="match status" value="1"/>
</dbReference>
<protein>
    <recommendedName>
        <fullName evidence="2">TASOR PIN domain-containing protein</fullName>
    </recommendedName>
</protein>
<evidence type="ECO:0000259" key="2">
    <source>
        <dbReference type="Pfam" id="PF24630"/>
    </source>
</evidence>
<feature type="compositionally biased region" description="Polar residues" evidence="1">
    <location>
        <begin position="131"/>
        <end position="152"/>
    </location>
</feature>
<organism evidence="3 4">
    <name type="scientific">Desmophyllum pertusum</name>
    <dbReference type="NCBI Taxonomy" id="174260"/>
    <lineage>
        <taxon>Eukaryota</taxon>
        <taxon>Metazoa</taxon>
        <taxon>Cnidaria</taxon>
        <taxon>Anthozoa</taxon>
        <taxon>Hexacorallia</taxon>
        <taxon>Scleractinia</taxon>
        <taxon>Caryophylliina</taxon>
        <taxon>Caryophylliidae</taxon>
        <taxon>Desmophyllum</taxon>
    </lineage>
</organism>
<feature type="domain" description="TASOR PIN" evidence="2">
    <location>
        <begin position="2"/>
        <end position="96"/>
    </location>
</feature>
<name>A0A9W9YQM3_9CNID</name>
<proteinExistence type="predicted"/>